<dbReference type="Gene3D" id="1.10.8.60">
    <property type="match status" value="1"/>
</dbReference>
<reference evidence="6 7" key="1">
    <citation type="submission" date="2020-03" db="EMBL/GenBank/DDBJ databases">
        <title>Metagenomic, metatranscriptomic, and metabolomic analyses revealed the key microbes and metabolic features during the fermentation of ganjang, Korean traditional soy sauce.</title>
        <authorList>
            <person name="Chun B.H."/>
            <person name="Jeon C.O."/>
        </authorList>
    </citation>
    <scope>NUCLEOTIDE SEQUENCE [LARGE SCALE GENOMIC DNA]</scope>
    <source>
        <strain evidence="6 7">KG14</strain>
    </source>
</reference>
<dbReference type="Proteomes" id="UP000536442">
    <property type="component" value="Unassembled WGS sequence"/>
</dbReference>
<gene>
    <name evidence="6" type="ORF">HLV39_00730</name>
</gene>
<comment type="caution">
    <text evidence="6">The sequence shown here is derived from an EMBL/GenBank/DDBJ whole genome shotgun (WGS) entry which is preliminary data.</text>
</comment>
<keyword evidence="7" id="KW-1185">Reference proteome</keyword>
<evidence type="ECO:0000259" key="5">
    <source>
        <dbReference type="PROSITE" id="PS50045"/>
    </source>
</evidence>
<keyword evidence="1" id="KW-0547">Nucleotide-binding</keyword>
<evidence type="ECO:0000256" key="1">
    <source>
        <dbReference type="ARBA" id="ARBA00022741"/>
    </source>
</evidence>
<feature type="domain" description="Sigma-54 factor interaction" evidence="5">
    <location>
        <begin position="142"/>
        <end position="369"/>
    </location>
</feature>
<dbReference type="Pfam" id="PF25601">
    <property type="entry name" value="AAA_lid_14"/>
    <property type="match status" value="1"/>
</dbReference>
<dbReference type="InterPro" id="IPR009057">
    <property type="entry name" value="Homeodomain-like_sf"/>
</dbReference>
<dbReference type="AlphaFoldDB" id="A0A851HJM2"/>
<evidence type="ECO:0000256" key="2">
    <source>
        <dbReference type="ARBA" id="ARBA00022840"/>
    </source>
</evidence>
<dbReference type="GO" id="GO:0043565">
    <property type="term" value="F:sequence-specific DNA binding"/>
    <property type="evidence" value="ECO:0007669"/>
    <property type="project" value="InterPro"/>
</dbReference>
<dbReference type="InterPro" id="IPR003593">
    <property type="entry name" value="AAA+_ATPase"/>
</dbReference>
<dbReference type="FunFam" id="3.40.50.300:FF:000006">
    <property type="entry name" value="DNA-binding transcriptional regulator NtrC"/>
    <property type="match status" value="1"/>
</dbReference>
<keyword evidence="3" id="KW-0805">Transcription regulation</keyword>
<dbReference type="GO" id="GO:0006355">
    <property type="term" value="P:regulation of DNA-templated transcription"/>
    <property type="evidence" value="ECO:0007669"/>
    <property type="project" value="InterPro"/>
</dbReference>
<keyword evidence="4" id="KW-0804">Transcription</keyword>
<dbReference type="PROSITE" id="PS50045">
    <property type="entry name" value="SIGMA54_INTERACT_4"/>
    <property type="match status" value="1"/>
</dbReference>
<sequence>MIEKRPLVWLSAANSDSRVRKEMEARWSLINFNIEAPSPLTVAVPAEARIGVLELPETSGQEWLWPEICLESLGVTYWVAIAPRHPIKGTELAKFIVRYCSDFHTVPVDCSRLNTVLGHLWGMAAIIDAVQPHLHDYQHVALQGNSRPIRHVRSLLHRFSETLEPVLITGEGGTGKDAAARFVHSNSPRASGPMITVNCAALPASLTQSELFGYEKGAFTSAQSRQQGRLEQANGGSLLLSGINELQLQQQSAILRFLQEGEVERVGGHARIVVDGRIIATSSEPLPDLIACGRFRSDVYFRLGTLEVRLPSLKERHEDIPWLAQSLLKISSSETGHKKLGKKAIQSLVSHSWPGNFQELQNRLRQAALLSDRSVLEPEDLGLSLPGSGTNEPSNLSLKEFRDQADRQALHSSLRLANNNMSEAARLLQISRASLYRLMEKHTVHATDHSQKKQIKREI</sequence>
<dbReference type="InterPro" id="IPR002197">
    <property type="entry name" value="HTH_Fis"/>
</dbReference>
<dbReference type="CDD" id="cd00009">
    <property type="entry name" value="AAA"/>
    <property type="match status" value="1"/>
</dbReference>
<evidence type="ECO:0000256" key="3">
    <source>
        <dbReference type="ARBA" id="ARBA00023015"/>
    </source>
</evidence>
<dbReference type="InterPro" id="IPR027417">
    <property type="entry name" value="P-loop_NTPase"/>
</dbReference>
<dbReference type="Pfam" id="PF00158">
    <property type="entry name" value="Sigma54_activat"/>
    <property type="match status" value="1"/>
</dbReference>
<dbReference type="Gene3D" id="1.10.10.60">
    <property type="entry name" value="Homeodomain-like"/>
    <property type="match status" value="1"/>
</dbReference>
<dbReference type="Gene3D" id="3.40.50.300">
    <property type="entry name" value="P-loop containing nucleotide triphosphate hydrolases"/>
    <property type="match status" value="1"/>
</dbReference>
<name>A0A851HJM2_9GAMM</name>
<evidence type="ECO:0000256" key="4">
    <source>
        <dbReference type="ARBA" id="ARBA00023163"/>
    </source>
</evidence>
<dbReference type="Pfam" id="PF20161">
    <property type="entry name" value="VpsR"/>
    <property type="match status" value="1"/>
</dbReference>
<dbReference type="SUPFAM" id="SSF52540">
    <property type="entry name" value="P-loop containing nucleoside triphosphate hydrolases"/>
    <property type="match status" value="1"/>
</dbReference>
<dbReference type="InterPro" id="IPR002078">
    <property type="entry name" value="Sigma_54_int"/>
</dbReference>
<evidence type="ECO:0000313" key="6">
    <source>
        <dbReference type="EMBL" id="NWN90019.1"/>
    </source>
</evidence>
<protein>
    <submittedName>
        <fullName evidence="6">Sigma-54-dependent Fis family transcriptional regulator</fullName>
    </submittedName>
</protein>
<dbReference type="PANTHER" id="PTHR32071">
    <property type="entry name" value="TRANSCRIPTIONAL REGULATORY PROTEIN"/>
    <property type="match status" value="1"/>
</dbReference>
<dbReference type="Pfam" id="PF02954">
    <property type="entry name" value="HTH_8"/>
    <property type="match status" value="1"/>
</dbReference>
<dbReference type="GO" id="GO:0005524">
    <property type="term" value="F:ATP binding"/>
    <property type="evidence" value="ECO:0007669"/>
    <property type="project" value="UniProtKB-KW"/>
</dbReference>
<keyword evidence="2" id="KW-0067">ATP-binding</keyword>
<dbReference type="InterPro" id="IPR058031">
    <property type="entry name" value="AAA_lid_NorR"/>
</dbReference>
<accession>A0A851HJM2</accession>
<dbReference type="PANTHER" id="PTHR32071:SF120">
    <property type="entry name" value="TRANSCRIPTIONAL REGULATOR-RELATED"/>
    <property type="match status" value="1"/>
</dbReference>
<organism evidence="6 7">
    <name type="scientific">Marinobacter adhaerens</name>
    <dbReference type="NCBI Taxonomy" id="1033846"/>
    <lineage>
        <taxon>Bacteria</taxon>
        <taxon>Pseudomonadati</taxon>
        <taxon>Pseudomonadota</taxon>
        <taxon>Gammaproteobacteria</taxon>
        <taxon>Pseudomonadales</taxon>
        <taxon>Marinobacteraceae</taxon>
        <taxon>Marinobacter</taxon>
    </lineage>
</organism>
<proteinExistence type="predicted"/>
<evidence type="ECO:0000313" key="7">
    <source>
        <dbReference type="Proteomes" id="UP000536442"/>
    </source>
</evidence>
<dbReference type="SMART" id="SM00382">
    <property type="entry name" value="AAA"/>
    <property type="match status" value="1"/>
</dbReference>
<dbReference type="PRINTS" id="PR01590">
    <property type="entry name" value="HTHFIS"/>
</dbReference>
<dbReference type="EMBL" id="JABEVQ010000001">
    <property type="protein sequence ID" value="NWN90019.1"/>
    <property type="molecule type" value="Genomic_DNA"/>
</dbReference>
<dbReference type="InterPro" id="IPR045343">
    <property type="entry name" value="VpsR"/>
</dbReference>
<dbReference type="SUPFAM" id="SSF46689">
    <property type="entry name" value="Homeodomain-like"/>
    <property type="match status" value="1"/>
</dbReference>